<feature type="region of interest" description="Disordered" evidence="1">
    <location>
        <begin position="119"/>
        <end position="152"/>
    </location>
</feature>
<feature type="compositionally biased region" description="Basic and acidic residues" evidence="1">
    <location>
        <begin position="119"/>
        <end position="129"/>
    </location>
</feature>
<keyword evidence="3" id="KW-1185">Reference proteome</keyword>
<dbReference type="AlphaFoldDB" id="A0A078AGJ3"/>
<evidence type="ECO:0000313" key="2">
    <source>
        <dbReference type="EMBL" id="CDW79973.1"/>
    </source>
</evidence>
<gene>
    <name evidence="2" type="primary">Contig18494.g19647</name>
    <name evidence="2" type="ORF">STYLEM_8965</name>
</gene>
<dbReference type="InParanoid" id="A0A078AGJ3"/>
<dbReference type="Proteomes" id="UP000039865">
    <property type="component" value="Unassembled WGS sequence"/>
</dbReference>
<reference evidence="2 3" key="1">
    <citation type="submission" date="2014-06" db="EMBL/GenBank/DDBJ databases">
        <authorList>
            <person name="Swart Estienne"/>
        </authorList>
    </citation>
    <scope>NUCLEOTIDE SEQUENCE [LARGE SCALE GENOMIC DNA]</scope>
    <source>
        <strain evidence="2 3">130c</strain>
    </source>
</reference>
<name>A0A078AGJ3_STYLE</name>
<dbReference type="OrthoDB" id="10678767at2759"/>
<evidence type="ECO:0000313" key="3">
    <source>
        <dbReference type="Proteomes" id="UP000039865"/>
    </source>
</evidence>
<evidence type="ECO:0000256" key="1">
    <source>
        <dbReference type="SAM" id="MobiDB-lite"/>
    </source>
</evidence>
<sequence>MPLTTQKSLWEKIKDKQPSAQPFLKHHQIKEYQERLLQNPVQINSRAVMSINSSNVDQYSSNYVISPQIVHERQSHQNAYNSQFQSSTQTVQQKNFANLEQDVGGSIFVDKQEIENQLKEDQLVNDQKRQQSKINESQDQKNNDEENYSQDSDFEQIDDETPQNEKNHQQNESVQLNEAETAYNDNTDQQSNNMYNYSHATKDFQILAIDNNEGVVQINDDLRHIKSNKQMEKQRNLYQQNNHTSENSQLFNNFQVVNDIRIQSGEAYLEKGNFSTLQEMLPPNQRVKTSNTAMMINTFHTQKHSFFHMRDQLNTDDLSRNNINFSVKSKQSKSVLEQVRMKSYQTKSEFEPSSASYTVKGQFDKIQDKRMKLSKIEGHRQNLRTLWDFAKQTCQPMLVSKIAPPGPGQYIDTKKFSSLQRKGYSFSRDTRVFDKMRKEEIKNLYKIKEKAAMTTFMESTHQTLLNRSQFDGNVTISPVRHTISRSPDRNPASYSFAQDSRIQNVRDVSIPQRYL</sequence>
<accession>A0A078AGJ3</accession>
<organism evidence="2 3">
    <name type="scientific">Stylonychia lemnae</name>
    <name type="common">Ciliate</name>
    <dbReference type="NCBI Taxonomy" id="5949"/>
    <lineage>
        <taxon>Eukaryota</taxon>
        <taxon>Sar</taxon>
        <taxon>Alveolata</taxon>
        <taxon>Ciliophora</taxon>
        <taxon>Intramacronucleata</taxon>
        <taxon>Spirotrichea</taxon>
        <taxon>Stichotrichia</taxon>
        <taxon>Sporadotrichida</taxon>
        <taxon>Oxytrichidae</taxon>
        <taxon>Stylonychinae</taxon>
        <taxon>Stylonychia</taxon>
    </lineage>
</organism>
<dbReference type="EMBL" id="CCKQ01008512">
    <property type="protein sequence ID" value="CDW79973.1"/>
    <property type="molecule type" value="Genomic_DNA"/>
</dbReference>
<protein>
    <submittedName>
        <fullName evidence="2">Uncharacterized protein</fullName>
    </submittedName>
</protein>
<proteinExistence type="predicted"/>